<dbReference type="PANTHER" id="PTHR20961">
    <property type="entry name" value="GLYCOSYLTRANSFERASE"/>
    <property type="match status" value="1"/>
</dbReference>
<reference evidence="3" key="1">
    <citation type="submission" date="2020-03" db="EMBL/GenBank/DDBJ databases">
        <title>Transcriptomic Profiling of the Digestive Tract of the Rat Flea, Xenopsylla cheopis, Following Blood Feeding and Infection with Yersinia pestis.</title>
        <authorList>
            <person name="Bland D.M."/>
            <person name="Martens C.A."/>
            <person name="Virtaneva K."/>
            <person name="Kanakabandi K."/>
            <person name="Long D."/>
            <person name="Rosenke R."/>
            <person name="Saturday G.A."/>
            <person name="Hoyt F.H."/>
            <person name="Bruno D.P."/>
            <person name="Ribeiro J.M.C."/>
            <person name="Hinnebusch J."/>
        </authorList>
    </citation>
    <scope>NUCLEOTIDE SEQUENCE</scope>
</reference>
<dbReference type="EMBL" id="GIIL01006626">
    <property type="protein sequence ID" value="NOV50352.1"/>
    <property type="molecule type" value="Transcribed_RNA"/>
</dbReference>
<dbReference type="PANTHER" id="PTHR20961:SF148">
    <property type="entry name" value="EGF DOMAIN-SPECIFIC O-LINKED N-ACETYLGLUCOSAMINE TRANSFERASE"/>
    <property type="match status" value="1"/>
</dbReference>
<sequence>MHGAGLTHMLFLPRTSAVFELYNCEDTACYRDLARLKGIKYITWEDPELVYKEDDGHHPDGGAHPKFTNYSFDVDEFIRLVSVAANHVFEQKKITIYEEIDTNGFLRHIEL</sequence>
<keyword evidence="2" id="KW-0732">Signal</keyword>
<organism evidence="3">
    <name type="scientific">Xenopsylla cheopis</name>
    <name type="common">Oriental rat flea</name>
    <name type="synonym">Pulex cheopis</name>
    <dbReference type="NCBI Taxonomy" id="163159"/>
    <lineage>
        <taxon>Eukaryota</taxon>
        <taxon>Metazoa</taxon>
        <taxon>Ecdysozoa</taxon>
        <taxon>Arthropoda</taxon>
        <taxon>Hexapoda</taxon>
        <taxon>Insecta</taxon>
        <taxon>Pterygota</taxon>
        <taxon>Neoptera</taxon>
        <taxon>Endopterygota</taxon>
        <taxon>Siphonaptera</taxon>
        <taxon>Pulicidae</taxon>
        <taxon>Xenopsyllinae</taxon>
        <taxon>Xenopsylla</taxon>
    </lineage>
</organism>
<dbReference type="AlphaFoldDB" id="A0A6M2DVU3"/>
<proteinExistence type="predicted"/>
<evidence type="ECO:0000256" key="1">
    <source>
        <dbReference type="ARBA" id="ARBA00022824"/>
    </source>
</evidence>
<keyword evidence="1" id="KW-0256">Endoplasmic reticulum</keyword>
<name>A0A6M2DVU3_XENCH</name>
<dbReference type="InterPro" id="IPR007657">
    <property type="entry name" value="Glycosyltransferase_61"/>
</dbReference>
<accession>A0A6M2DVU3</accession>
<evidence type="ECO:0000256" key="2">
    <source>
        <dbReference type="SAM" id="SignalP"/>
    </source>
</evidence>
<feature type="chain" id="PRO_5026887268" evidence="2">
    <location>
        <begin position="18"/>
        <end position="111"/>
    </location>
</feature>
<feature type="signal peptide" evidence="2">
    <location>
        <begin position="1"/>
        <end position="17"/>
    </location>
</feature>
<evidence type="ECO:0000313" key="3">
    <source>
        <dbReference type="EMBL" id="NOV50352.1"/>
    </source>
</evidence>
<protein>
    <submittedName>
        <fullName evidence="3">Putative secreted protein</fullName>
    </submittedName>
</protein>
<dbReference type="GO" id="GO:0005788">
    <property type="term" value="C:endoplasmic reticulum lumen"/>
    <property type="evidence" value="ECO:0007669"/>
    <property type="project" value="TreeGrafter"/>
</dbReference>
<dbReference type="GO" id="GO:0097363">
    <property type="term" value="F:protein O-acetylglucosaminyltransferase activity"/>
    <property type="evidence" value="ECO:0007669"/>
    <property type="project" value="TreeGrafter"/>
</dbReference>